<comment type="caution">
    <text evidence="7">The sequence shown here is derived from an EMBL/GenBank/DDBJ whole genome shotgun (WGS) entry which is preliminary data.</text>
</comment>
<feature type="transmembrane region" description="Helical" evidence="6">
    <location>
        <begin position="383"/>
        <end position="403"/>
    </location>
</feature>
<evidence type="ECO:0000256" key="6">
    <source>
        <dbReference type="SAM" id="Phobius"/>
    </source>
</evidence>
<accession>A0ABX4EKJ7</accession>
<proteinExistence type="predicted"/>
<comment type="subcellular location">
    <subcellularLocation>
        <location evidence="1">Cell membrane</location>
        <topology evidence="1">Multi-pass membrane protein</topology>
    </subcellularLocation>
</comment>
<evidence type="ECO:0000256" key="3">
    <source>
        <dbReference type="ARBA" id="ARBA00022692"/>
    </source>
</evidence>
<feature type="transmembrane region" description="Helical" evidence="6">
    <location>
        <begin position="424"/>
        <end position="441"/>
    </location>
</feature>
<feature type="transmembrane region" description="Helical" evidence="6">
    <location>
        <begin position="358"/>
        <end position="377"/>
    </location>
</feature>
<feature type="transmembrane region" description="Helical" evidence="6">
    <location>
        <begin position="294"/>
        <end position="314"/>
    </location>
</feature>
<feature type="transmembrane region" description="Helical" evidence="6">
    <location>
        <begin position="167"/>
        <end position="188"/>
    </location>
</feature>
<feature type="transmembrane region" description="Helical" evidence="6">
    <location>
        <begin position="24"/>
        <end position="46"/>
    </location>
</feature>
<evidence type="ECO:0000256" key="5">
    <source>
        <dbReference type="ARBA" id="ARBA00023136"/>
    </source>
</evidence>
<keyword evidence="3 6" id="KW-0812">Transmembrane</keyword>
<organism evidence="7 8">
    <name type="scientific">Segatella bryantii</name>
    <name type="common">Prevotella bryantii</name>
    <dbReference type="NCBI Taxonomy" id="77095"/>
    <lineage>
        <taxon>Bacteria</taxon>
        <taxon>Pseudomonadati</taxon>
        <taxon>Bacteroidota</taxon>
        <taxon>Bacteroidia</taxon>
        <taxon>Bacteroidales</taxon>
        <taxon>Prevotellaceae</taxon>
        <taxon>Segatella</taxon>
    </lineage>
</organism>
<gene>
    <name evidence="7" type="ORF">CIK91_00815</name>
</gene>
<dbReference type="RefSeq" id="WP_094447942.1">
    <property type="nucleotide sequence ID" value="NZ_CP091802.1"/>
</dbReference>
<feature type="transmembrane region" description="Helical" evidence="6">
    <location>
        <begin position="140"/>
        <end position="161"/>
    </location>
</feature>
<dbReference type="Pfam" id="PF01554">
    <property type="entry name" value="MatE"/>
    <property type="match status" value="1"/>
</dbReference>
<keyword evidence="2" id="KW-1003">Cell membrane</keyword>
<name>A0ABX4EKJ7_SEGBR</name>
<evidence type="ECO:0000313" key="7">
    <source>
        <dbReference type="EMBL" id="OYP57196.1"/>
    </source>
</evidence>
<evidence type="ECO:0000313" key="8">
    <source>
        <dbReference type="Proteomes" id="UP000216189"/>
    </source>
</evidence>
<feature type="transmembrane region" description="Helical" evidence="6">
    <location>
        <begin position="447"/>
        <end position="468"/>
    </location>
</feature>
<dbReference type="PANTHER" id="PTHR30250:SF26">
    <property type="entry name" value="PSMA PROTEIN"/>
    <property type="match status" value="1"/>
</dbReference>
<evidence type="ECO:0000256" key="2">
    <source>
        <dbReference type="ARBA" id="ARBA00022475"/>
    </source>
</evidence>
<evidence type="ECO:0000256" key="4">
    <source>
        <dbReference type="ARBA" id="ARBA00022989"/>
    </source>
</evidence>
<dbReference type="EMBL" id="NPJF01000009">
    <property type="protein sequence ID" value="OYP57196.1"/>
    <property type="molecule type" value="Genomic_DNA"/>
</dbReference>
<dbReference type="InterPro" id="IPR050833">
    <property type="entry name" value="Poly_Biosynth_Transport"/>
</dbReference>
<dbReference type="InterPro" id="IPR002528">
    <property type="entry name" value="MATE_fam"/>
</dbReference>
<dbReference type="Proteomes" id="UP000216189">
    <property type="component" value="Unassembled WGS sequence"/>
</dbReference>
<feature type="transmembrane region" description="Helical" evidence="6">
    <location>
        <begin position="326"/>
        <end position="346"/>
    </location>
</feature>
<reference evidence="7 8" key="1">
    <citation type="submission" date="2017-08" db="EMBL/GenBank/DDBJ databases">
        <title>Comparative genomics of non-oral Prevotella species.</title>
        <authorList>
            <person name="Accetto T."/>
            <person name="Nograsek B."/>
            <person name="Avgustin G."/>
        </authorList>
    </citation>
    <scope>NUCLEOTIDE SEQUENCE [LARGE SCALE GENOMIC DNA]</scope>
    <source>
        <strain evidence="7 8">TC1-1</strain>
    </source>
</reference>
<keyword evidence="8" id="KW-1185">Reference proteome</keyword>
<keyword evidence="5 6" id="KW-0472">Membrane</keyword>
<feature type="transmembrane region" description="Helical" evidence="6">
    <location>
        <begin position="67"/>
        <end position="94"/>
    </location>
</feature>
<feature type="transmembrane region" description="Helical" evidence="6">
    <location>
        <begin position="106"/>
        <end position="128"/>
    </location>
</feature>
<sequence length="491" mass="54798">MLLTMCISIYTSRVVLQVLGEVNYGIYNVVGGFVSMFTVISGAMSTASQRFLSFEIGKGSSGKVHEVFSTAIIIHIGLGLIILLLGETVGIWFINNYLNLPHERYYAANWVFQFSLLTFIISVISVPYNAVLIAYERMKAFAYVSIFEVTLKLLIVYFIAIAPFDKLIFYSILMASTSLILSIVYGVYVNRNLKQCHFNWVWDKSKGMEMGSFVSWNLIGSLAGVLKEQGINVVLNMFFGAAINAARGVAYQVLNAVGGFVNNFQVAMNPQIVKHYSAGEKYEMFRLVFRGSKFSFLIMLMFVLPLTLEAPYILNIWLVNVPAYTGIFLRLVLLTSLVDSLSGTLITSMHASGKVKDYQIVVGGLSLLTLPLVYVALKLGAPPYAAMFIGLCMAVALHVARILMLKASIHFPVMDYFRKITLRVFFLALLSAVVPTALYFFLSVNFINFLVVCLVSVISVITISYRLGLSMYERQKVKEKVASIVNKFIHK</sequence>
<protein>
    <recommendedName>
        <fullName evidence="9">Lipopolysaccharide biosynthesis protein</fullName>
    </recommendedName>
</protein>
<evidence type="ECO:0000256" key="1">
    <source>
        <dbReference type="ARBA" id="ARBA00004651"/>
    </source>
</evidence>
<evidence type="ECO:0008006" key="9">
    <source>
        <dbReference type="Google" id="ProtNLM"/>
    </source>
</evidence>
<dbReference type="PANTHER" id="PTHR30250">
    <property type="entry name" value="PST FAMILY PREDICTED COLANIC ACID TRANSPORTER"/>
    <property type="match status" value="1"/>
</dbReference>
<keyword evidence="4 6" id="KW-1133">Transmembrane helix</keyword>